<comment type="caution">
    <text evidence="3">The sequence shown here is derived from an EMBL/GenBank/DDBJ whole genome shotgun (WGS) entry which is preliminary data.</text>
</comment>
<accession>A0AAD9KVP2</accession>
<evidence type="ECO:0000256" key="1">
    <source>
        <dbReference type="SAM" id="MobiDB-lite"/>
    </source>
</evidence>
<evidence type="ECO:0000259" key="2">
    <source>
        <dbReference type="Pfam" id="PF14529"/>
    </source>
</evidence>
<dbReference type="Pfam" id="PF14529">
    <property type="entry name" value="Exo_endo_phos_2"/>
    <property type="match status" value="1"/>
</dbReference>
<dbReference type="PANTHER" id="PTHR33395">
    <property type="entry name" value="TRANSCRIPTASE, PUTATIVE-RELATED-RELATED"/>
    <property type="match status" value="1"/>
</dbReference>
<feature type="domain" description="Endonuclease/exonuclease/phosphatase" evidence="2">
    <location>
        <begin position="244"/>
        <end position="363"/>
    </location>
</feature>
<keyword evidence="4" id="KW-1185">Reference proteome</keyword>
<dbReference type="GO" id="GO:0007508">
    <property type="term" value="P:larval heart development"/>
    <property type="evidence" value="ECO:0007669"/>
    <property type="project" value="TreeGrafter"/>
</dbReference>
<dbReference type="GO" id="GO:0003824">
    <property type="term" value="F:catalytic activity"/>
    <property type="evidence" value="ECO:0007669"/>
    <property type="project" value="InterPro"/>
</dbReference>
<dbReference type="InterPro" id="IPR036691">
    <property type="entry name" value="Endo/exonu/phosph_ase_sf"/>
</dbReference>
<evidence type="ECO:0000313" key="4">
    <source>
        <dbReference type="Proteomes" id="UP001209878"/>
    </source>
</evidence>
<dbReference type="InterPro" id="IPR005135">
    <property type="entry name" value="Endo/exonuclease/phosphatase"/>
</dbReference>
<sequence>MKQLTEHTTEGQYQPESLQVWRLGSKHKNETETDEARSRPLLVTFPDKDKKASVMKNLHKLKTKGEPFREMIIKHDMSREDREKERLLQKEAREKTQQDQTSNFVYIVRGRPGERQIIKVKKERNYQPKSDTCVGEIIVWYSNAYVLTKDKLTELKCRIKNNSPPPHVIAISEVKPKHIKRQLTLQEYNLEGYSMETINMNENKGRGMILFIHNSLPFQAHHFEVDFNEALFCTLKLKGKETLLVGSFYRSPNSNTENNDNLNELLEKISGGKMSHVLLLGDFNYPKIDWKIMSTTVSSIEDKEFKFIEKLRDCYFIQHISEPTRGRGSTEPSLIDLVITSEDFAIELIETASALGKSDHSIIKVILNCTPIYEPIRKTVYKYDKGDYPKMEDMLSIDWDAEFSKHEGDVQAQWDIFTIQIREAVERCIPKKVMSERTKKYPVPLNVKIRAKIRRKNRLWKKYLLTRDVQAYQEYCRLRNQVRRLTRKAQQISKKSIISQIKEKPKKFWQYAQAKMKTRTGIPNLIKNELKDDITNSDLEKAELLADYFSSVFTREPQENTPEEPIRCYNTVETCTINPSIVASKLKN</sequence>
<dbReference type="SUPFAM" id="SSF56219">
    <property type="entry name" value="DNase I-like"/>
    <property type="match status" value="1"/>
</dbReference>
<proteinExistence type="predicted"/>
<reference evidence="3" key="1">
    <citation type="journal article" date="2023" name="Mol. Biol. Evol.">
        <title>Third-Generation Sequencing Reveals the Adaptive Role of the Epigenome in Three Deep-Sea Polychaetes.</title>
        <authorList>
            <person name="Perez M."/>
            <person name="Aroh O."/>
            <person name="Sun Y."/>
            <person name="Lan Y."/>
            <person name="Juniper S.K."/>
            <person name="Young C.R."/>
            <person name="Angers B."/>
            <person name="Qian P.Y."/>
        </authorList>
    </citation>
    <scope>NUCLEOTIDE SEQUENCE</scope>
    <source>
        <strain evidence="3">R07B-5</strain>
    </source>
</reference>
<protein>
    <recommendedName>
        <fullName evidence="2">Endonuclease/exonuclease/phosphatase domain-containing protein</fullName>
    </recommendedName>
</protein>
<dbReference type="PANTHER" id="PTHR33395:SF21">
    <property type="entry name" value="PERICARDIN"/>
    <property type="match status" value="1"/>
</dbReference>
<dbReference type="Gene3D" id="3.60.10.10">
    <property type="entry name" value="Endonuclease/exonuclease/phosphatase"/>
    <property type="match status" value="1"/>
</dbReference>
<feature type="compositionally biased region" description="Basic and acidic residues" evidence="1">
    <location>
        <begin position="27"/>
        <end position="38"/>
    </location>
</feature>
<organism evidence="3 4">
    <name type="scientific">Ridgeia piscesae</name>
    <name type="common">Tubeworm</name>
    <dbReference type="NCBI Taxonomy" id="27915"/>
    <lineage>
        <taxon>Eukaryota</taxon>
        <taxon>Metazoa</taxon>
        <taxon>Spiralia</taxon>
        <taxon>Lophotrochozoa</taxon>
        <taxon>Annelida</taxon>
        <taxon>Polychaeta</taxon>
        <taxon>Sedentaria</taxon>
        <taxon>Canalipalpata</taxon>
        <taxon>Sabellida</taxon>
        <taxon>Siboglinidae</taxon>
        <taxon>Ridgeia</taxon>
    </lineage>
</organism>
<name>A0AAD9KVP2_RIDPI</name>
<evidence type="ECO:0000313" key="3">
    <source>
        <dbReference type="EMBL" id="KAK2177613.1"/>
    </source>
</evidence>
<dbReference type="AlphaFoldDB" id="A0AAD9KVP2"/>
<feature type="region of interest" description="Disordered" evidence="1">
    <location>
        <begin position="1"/>
        <end position="38"/>
    </location>
</feature>
<gene>
    <name evidence="3" type="ORF">NP493_589g01001</name>
</gene>
<dbReference type="GO" id="GO:0031012">
    <property type="term" value="C:extracellular matrix"/>
    <property type="evidence" value="ECO:0007669"/>
    <property type="project" value="TreeGrafter"/>
</dbReference>
<dbReference type="GO" id="GO:0061343">
    <property type="term" value="P:cell adhesion involved in heart morphogenesis"/>
    <property type="evidence" value="ECO:0007669"/>
    <property type="project" value="TreeGrafter"/>
</dbReference>
<dbReference type="EMBL" id="JAODUO010000588">
    <property type="protein sequence ID" value="KAK2177613.1"/>
    <property type="molecule type" value="Genomic_DNA"/>
</dbReference>
<dbReference type="Proteomes" id="UP001209878">
    <property type="component" value="Unassembled WGS sequence"/>
</dbReference>